<protein>
    <submittedName>
        <fullName evidence="13">Aste57867_25228 protein</fullName>
    </submittedName>
</protein>
<dbReference type="GO" id="GO:0005783">
    <property type="term" value="C:endoplasmic reticulum"/>
    <property type="evidence" value="ECO:0007669"/>
    <property type="project" value="TreeGrafter"/>
</dbReference>
<keyword evidence="7" id="KW-0175">Coiled coil</keyword>
<name>A0A485LTI9_9STRA</name>
<reference evidence="12" key="2">
    <citation type="submission" date="2019-06" db="EMBL/GenBank/DDBJ databases">
        <title>Genomics analysis of Aphanomyces spp. identifies a new class of oomycete effector associated with host adaptation.</title>
        <authorList>
            <person name="Gaulin E."/>
        </authorList>
    </citation>
    <scope>NUCLEOTIDE SEQUENCE</scope>
    <source>
        <strain evidence="12">CBS 578.67</strain>
    </source>
</reference>
<dbReference type="PANTHER" id="PTHR15959">
    <property type="entry name" value="SYNTAXIN-18"/>
    <property type="match status" value="1"/>
</dbReference>
<feature type="domain" description="T-SNARE coiled-coil homology" evidence="11">
    <location>
        <begin position="246"/>
        <end position="308"/>
    </location>
</feature>
<dbReference type="GO" id="GO:0015031">
    <property type="term" value="P:protein transport"/>
    <property type="evidence" value="ECO:0007669"/>
    <property type="project" value="UniProtKB-KW"/>
</dbReference>
<dbReference type="Proteomes" id="UP000332933">
    <property type="component" value="Unassembled WGS sequence"/>
</dbReference>
<dbReference type="OrthoDB" id="342981at2759"/>
<keyword evidence="5" id="KW-0653">Protein transport</keyword>
<evidence type="ECO:0000256" key="3">
    <source>
        <dbReference type="ARBA" id="ARBA00022448"/>
    </source>
</evidence>
<dbReference type="SUPFAM" id="SSF58038">
    <property type="entry name" value="SNARE fusion complex"/>
    <property type="match status" value="1"/>
</dbReference>
<sequence length="336" mass="37484">MDITADFRKAAKWKVASGKTDAPIHDATSEFLQSALDILQNIQKIAAIRAEKRRQYLDPVHFLPSKAAPFSDMEREELEESLLDSYKLCEQRVDELKSMGGTPNDVQQRTKVYSEIILYLTEACLRSFSLGVDFVLAHQARHDVHQGRPKETHQSPLFPVQEVVDCFNSLSYSSFLVDLTLPKKPPPPTPTPTPPVAAATTVTPTTNRGEPPRSSHAMNDDDDDGGGMDLTDDEAAQFKVENVQLHHHLHEEIDAARRVEKQVHEIQGMMHQFADKVGEQTEIMEEIAKDADVAMTNVGQGNVSLKKAADYGDGSGFTIFCIYVGASLLLLFFHYY</sequence>
<keyword evidence="4 10" id="KW-0812">Transmembrane</keyword>
<evidence type="ECO:0000256" key="4">
    <source>
        <dbReference type="ARBA" id="ARBA00022692"/>
    </source>
</evidence>
<feature type="compositionally biased region" description="Pro residues" evidence="9">
    <location>
        <begin position="183"/>
        <end position="195"/>
    </location>
</feature>
<accession>A0A485LTI9</accession>
<dbReference type="InterPro" id="IPR000727">
    <property type="entry name" value="T_SNARE_dom"/>
</dbReference>
<keyword evidence="8 10" id="KW-0472">Membrane</keyword>
<organism evidence="13 14">
    <name type="scientific">Aphanomyces stellatus</name>
    <dbReference type="NCBI Taxonomy" id="120398"/>
    <lineage>
        <taxon>Eukaryota</taxon>
        <taxon>Sar</taxon>
        <taxon>Stramenopiles</taxon>
        <taxon>Oomycota</taxon>
        <taxon>Saprolegniomycetes</taxon>
        <taxon>Saprolegniales</taxon>
        <taxon>Verrucalvaceae</taxon>
        <taxon>Aphanomyces</taxon>
    </lineage>
</organism>
<evidence type="ECO:0000256" key="9">
    <source>
        <dbReference type="SAM" id="MobiDB-lite"/>
    </source>
</evidence>
<gene>
    <name evidence="13" type="primary">Aste57867_25228</name>
    <name evidence="12" type="ORF">As57867_025150</name>
    <name evidence="13" type="ORF">ASTE57867_25228</name>
</gene>
<dbReference type="EMBL" id="VJMH01007503">
    <property type="protein sequence ID" value="KAF0682669.1"/>
    <property type="molecule type" value="Genomic_DNA"/>
</dbReference>
<dbReference type="EMBL" id="CAADRA010007529">
    <property type="protein sequence ID" value="VFU01855.1"/>
    <property type="molecule type" value="Genomic_DNA"/>
</dbReference>
<comment type="similarity">
    <text evidence="2">Belongs to the syntaxin family.</text>
</comment>
<dbReference type="Gene3D" id="1.20.5.110">
    <property type="match status" value="1"/>
</dbReference>
<evidence type="ECO:0000256" key="5">
    <source>
        <dbReference type="ARBA" id="ARBA00022927"/>
    </source>
</evidence>
<dbReference type="GO" id="GO:0006890">
    <property type="term" value="P:retrograde vesicle-mediated transport, Golgi to endoplasmic reticulum"/>
    <property type="evidence" value="ECO:0007669"/>
    <property type="project" value="TreeGrafter"/>
</dbReference>
<evidence type="ECO:0000256" key="7">
    <source>
        <dbReference type="ARBA" id="ARBA00023054"/>
    </source>
</evidence>
<evidence type="ECO:0000313" key="12">
    <source>
        <dbReference type="EMBL" id="KAF0682669.1"/>
    </source>
</evidence>
<evidence type="ECO:0000256" key="2">
    <source>
        <dbReference type="ARBA" id="ARBA00009063"/>
    </source>
</evidence>
<feature type="compositionally biased region" description="Acidic residues" evidence="9">
    <location>
        <begin position="220"/>
        <end position="231"/>
    </location>
</feature>
<dbReference type="GO" id="GO:0031201">
    <property type="term" value="C:SNARE complex"/>
    <property type="evidence" value="ECO:0007669"/>
    <property type="project" value="TreeGrafter"/>
</dbReference>
<comment type="subcellular location">
    <subcellularLocation>
        <location evidence="1">Membrane</location>
        <topology evidence="1">Single-pass type IV membrane protein</topology>
    </subcellularLocation>
</comment>
<keyword evidence="14" id="KW-1185">Reference proteome</keyword>
<evidence type="ECO:0000256" key="8">
    <source>
        <dbReference type="ARBA" id="ARBA00023136"/>
    </source>
</evidence>
<keyword evidence="3" id="KW-0813">Transport</keyword>
<evidence type="ECO:0000313" key="13">
    <source>
        <dbReference type="EMBL" id="VFU01855.1"/>
    </source>
</evidence>
<dbReference type="AlphaFoldDB" id="A0A485LTI9"/>
<evidence type="ECO:0000313" key="14">
    <source>
        <dbReference type="Proteomes" id="UP000332933"/>
    </source>
</evidence>
<feature type="compositionally biased region" description="Low complexity" evidence="9">
    <location>
        <begin position="196"/>
        <end position="206"/>
    </location>
</feature>
<feature type="transmembrane region" description="Helical" evidence="10">
    <location>
        <begin position="316"/>
        <end position="335"/>
    </location>
</feature>
<evidence type="ECO:0000256" key="6">
    <source>
        <dbReference type="ARBA" id="ARBA00022989"/>
    </source>
</evidence>
<dbReference type="PANTHER" id="PTHR15959:SF0">
    <property type="entry name" value="SYNTAXIN-18"/>
    <property type="match status" value="1"/>
</dbReference>
<evidence type="ECO:0000259" key="11">
    <source>
        <dbReference type="PROSITE" id="PS50192"/>
    </source>
</evidence>
<feature type="region of interest" description="Disordered" evidence="9">
    <location>
        <begin position="183"/>
        <end position="231"/>
    </location>
</feature>
<evidence type="ECO:0000256" key="1">
    <source>
        <dbReference type="ARBA" id="ARBA00004211"/>
    </source>
</evidence>
<proteinExistence type="inferred from homology"/>
<reference evidence="13 14" key="1">
    <citation type="submission" date="2019-03" db="EMBL/GenBank/DDBJ databases">
        <authorList>
            <person name="Gaulin E."/>
            <person name="Dumas B."/>
        </authorList>
    </citation>
    <scope>NUCLEOTIDE SEQUENCE [LARGE SCALE GENOMIC DNA]</scope>
    <source>
        <strain evidence="13">CBS 568.67</strain>
    </source>
</reference>
<keyword evidence="6 10" id="KW-1133">Transmembrane helix</keyword>
<dbReference type="PROSITE" id="PS50192">
    <property type="entry name" value="T_SNARE"/>
    <property type="match status" value="1"/>
</dbReference>
<evidence type="ECO:0000256" key="10">
    <source>
        <dbReference type="SAM" id="Phobius"/>
    </source>
</evidence>